<sequence>MADGELTDPAIILQAPDRELGSQPKMVSAIARLPVGYSELAEKIIYFQYIALGESDCACT</sequence>
<dbReference type="KEGG" id="hdt:HYPDE_22773"/>
<reference evidence="1 2" key="1">
    <citation type="journal article" date="2013" name="Genome Announc.">
        <title>Genome sequences for three denitrifying bacterial strains isolated from a uranium- and nitrate-contaminated subsurface environment.</title>
        <authorList>
            <person name="Venkatramanan R."/>
            <person name="Prakash O."/>
            <person name="Woyke T."/>
            <person name="Chain P."/>
            <person name="Goodwin L.A."/>
            <person name="Watson D."/>
            <person name="Brooks S."/>
            <person name="Kostka J.E."/>
            <person name="Green S.J."/>
        </authorList>
    </citation>
    <scope>NUCLEOTIDE SEQUENCE [LARGE SCALE GENOMIC DNA]</scope>
    <source>
        <strain evidence="1 2">1NES1</strain>
    </source>
</reference>
<accession>N0B6S5</accession>
<name>N0B6S5_9HYPH</name>
<proteinExistence type="predicted"/>
<dbReference type="HOGENOM" id="CLU_2935282_0_0_5"/>
<dbReference type="EMBL" id="CP005587">
    <property type="protein sequence ID" value="AGK56241.1"/>
    <property type="molecule type" value="Genomic_DNA"/>
</dbReference>
<evidence type="ECO:0000313" key="2">
    <source>
        <dbReference type="Proteomes" id="UP000005952"/>
    </source>
</evidence>
<dbReference type="Proteomes" id="UP000005952">
    <property type="component" value="Chromosome"/>
</dbReference>
<dbReference type="AlphaFoldDB" id="N0B6S5"/>
<organism evidence="1 2">
    <name type="scientific">Hyphomicrobium denitrificans 1NES1</name>
    <dbReference type="NCBI Taxonomy" id="670307"/>
    <lineage>
        <taxon>Bacteria</taxon>
        <taxon>Pseudomonadati</taxon>
        <taxon>Pseudomonadota</taxon>
        <taxon>Alphaproteobacteria</taxon>
        <taxon>Hyphomicrobiales</taxon>
        <taxon>Hyphomicrobiaceae</taxon>
        <taxon>Hyphomicrobium</taxon>
    </lineage>
</organism>
<gene>
    <name evidence="1" type="ORF">HYPDE_22773</name>
</gene>
<keyword evidence="2" id="KW-1185">Reference proteome</keyword>
<evidence type="ECO:0000313" key="1">
    <source>
        <dbReference type="EMBL" id="AGK56241.1"/>
    </source>
</evidence>
<protein>
    <submittedName>
        <fullName evidence="1">Uncharacterized protein</fullName>
    </submittedName>
</protein>